<feature type="region of interest" description="Disordered" evidence="1">
    <location>
        <begin position="255"/>
        <end position="290"/>
    </location>
</feature>
<dbReference type="AlphaFoldDB" id="A0A8J6CAT3"/>
<feature type="compositionally biased region" description="Low complexity" evidence="1">
    <location>
        <begin position="174"/>
        <end position="183"/>
    </location>
</feature>
<gene>
    <name evidence="2" type="ORF">KFE25_001723</name>
</gene>
<feature type="region of interest" description="Disordered" evidence="1">
    <location>
        <begin position="161"/>
        <end position="200"/>
    </location>
</feature>
<feature type="compositionally biased region" description="Low complexity" evidence="1">
    <location>
        <begin position="691"/>
        <end position="702"/>
    </location>
</feature>
<comment type="caution">
    <text evidence="2">The sequence shown here is derived from an EMBL/GenBank/DDBJ whole genome shotgun (WGS) entry which is preliminary data.</text>
</comment>
<evidence type="ECO:0000313" key="2">
    <source>
        <dbReference type="EMBL" id="KAG8462950.1"/>
    </source>
</evidence>
<dbReference type="InterPro" id="IPR036452">
    <property type="entry name" value="Ribo_hydro-like"/>
</dbReference>
<evidence type="ECO:0000256" key="1">
    <source>
        <dbReference type="SAM" id="MobiDB-lite"/>
    </source>
</evidence>
<keyword evidence="3" id="KW-1185">Reference proteome</keyword>
<proteinExistence type="predicted"/>
<feature type="region of interest" description="Disordered" evidence="1">
    <location>
        <begin position="802"/>
        <end position="837"/>
    </location>
</feature>
<name>A0A8J6CAT3_DIALT</name>
<reference evidence="2" key="1">
    <citation type="submission" date="2021-05" db="EMBL/GenBank/DDBJ databases">
        <title>The genome of the haptophyte Pavlova lutheri (Diacronema luteri, Pavlovales) - a model for lipid biosynthesis in eukaryotic algae.</title>
        <authorList>
            <person name="Hulatt C.J."/>
            <person name="Posewitz M.C."/>
        </authorList>
    </citation>
    <scope>NUCLEOTIDE SEQUENCE</scope>
    <source>
        <strain evidence="2">NIVA-4/92</strain>
    </source>
</reference>
<dbReference type="Proteomes" id="UP000751190">
    <property type="component" value="Unassembled WGS sequence"/>
</dbReference>
<protein>
    <submittedName>
        <fullName evidence="2">Uncharacterized protein</fullName>
    </submittedName>
</protein>
<dbReference type="Gene3D" id="3.90.245.10">
    <property type="entry name" value="Ribonucleoside hydrolase-like"/>
    <property type="match status" value="1"/>
</dbReference>
<organism evidence="2 3">
    <name type="scientific">Diacronema lutheri</name>
    <name type="common">Unicellular marine alga</name>
    <name type="synonym">Monochrysis lutheri</name>
    <dbReference type="NCBI Taxonomy" id="2081491"/>
    <lineage>
        <taxon>Eukaryota</taxon>
        <taxon>Haptista</taxon>
        <taxon>Haptophyta</taxon>
        <taxon>Pavlovophyceae</taxon>
        <taxon>Pavlovales</taxon>
        <taxon>Pavlovaceae</taxon>
        <taxon>Diacronema</taxon>
    </lineage>
</organism>
<feature type="compositionally biased region" description="Low complexity" evidence="1">
    <location>
        <begin position="825"/>
        <end position="837"/>
    </location>
</feature>
<accession>A0A8J6CAT3</accession>
<evidence type="ECO:0000313" key="3">
    <source>
        <dbReference type="Proteomes" id="UP000751190"/>
    </source>
</evidence>
<feature type="region of interest" description="Disordered" evidence="1">
    <location>
        <begin position="691"/>
        <end position="712"/>
    </location>
</feature>
<dbReference type="GO" id="GO:0016799">
    <property type="term" value="F:hydrolase activity, hydrolyzing N-glycosyl compounds"/>
    <property type="evidence" value="ECO:0007669"/>
    <property type="project" value="InterPro"/>
</dbReference>
<sequence length="1104" mass="114297">MQLARSFAERTANPLLRYLSSAQFLGLEGLWRKLCEGTLPSRCTKQWFFETFCGVDAEHFAHARLDQLGAEDDVRSHLDGFVKPYDVVALMTALPQTRAFFGAGRPVGTVGVAPLRAGCVHRLLLAPEDTIDASHVLRLLRDAYHETIAVARELESLGSVGPRSSRARQRSRAARATAMRAGAWPGARRKATVRPVGPSGTSAAPFAAAPGAYRSARAGALRLRLLMRPRGSLQRGSSPLARGAADAAGTAWPTERRFMPLGGASGASVTRRASAQPAAAHGGKARAPGATPVVRGVLDSEAIALMLTRAALQATASHAATARALGTTGFVGACACALFLLAEHRPAQAGALSLAHAALREPAPYAINRVCHMCASALSGLALLGLSPVCAERAHVRAALGALALLLAALAADRIAEAIMYVPDARGVLSASTAEPAAAHACARVALALGAGSLLFASSAALLGRCALAWSAPAPSASATRASAHRRARSVGALLGDAWRAYGIAHLAVGASQAAQLGADVAMRAGPLRDAPPWAIGIGALNALSMLLLAMLALAPALRARAQGALSRALPRQAGAHAPLAALIGHGSHLVRDPAELTDEAIRSFWPVSLDADALAELARCYASHAQPPARATMLAVVPARAPLAAPGTLPFGTPLRTGATGARLERASARAPGVGHAPTADVLALPPSAAHAHATGAAPAHDPLARRRSAARDPAMLAHGALLAAAVGAYAAAPTGERPTLAQLAVAGPPAPASPPAPRRPTCVATLLTSPLAMRARRLTSSSPLARPAASASVLSARTHSWHTRASASPSLPRWRANSPHAPSTTPSTRLSSTSTCACARSPLGLTRRVRSLEADSAPGAHAHSERSARGRLVASLDALLRPPATRLGAAAAATREAAADYFVAYAGLERDASERLAAERSDGDANCGTRADEVVALGEWARAFGAREGRPPTVWLDALSADPLLRPSEQLAHTPVYVARCDGLLLLCGPSTVDNLRTVAQLYAWRASGGRMSRVECVLVAPPELEHAERQARWRATIAAFDTFHLEDARAPEHAEEAKRIAHAIELGTIAHFNETIRSFMAPVQRAASAEAALRAAALRGL</sequence>
<dbReference type="EMBL" id="JAGTXO010000018">
    <property type="protein sequence ID" value="KAG8462950.1"/>
    <property type="molecule type" value="Genomic_DNA"/>
</dbReference>